<dbReference type="Pfam" id="PF00589">
    <property type="entry name" value="Phage_integrase"/>
    <property type="match status" value="1"/>
</dbReference>
<evidence type="ECO:0000256" key="2">
    <source>
        <dbReference type="ARBA" id="ARBA00023125"/>
    </source>
</evidence>
<keyword evidence="3" id="KW-0233">DNA recombination</keyword>
<dbReference type="EMBL" id="NWGY01000010">
    <property type="protein sequence ID" value="MDV3664172.1"/>
    <property type="molecule type" value="Genomic_DNA"/>
</dbReference>
<feature type="domain" description="Tyr recombinase" evidence="4">
    <location>
        <begin position="221"/>
        <end position="395"/>
    </location>
</feature>
<dbReference type="PROSITE" id="PS51898">
    <property type="entry name" value="TYR_RECOMBINASE"/>
    <property type="match status" value="1"/>
</dbReference>
<dbReference type="InterPro" id="IPR011010">
    <property type="entry name" value="DNA_brk_join_enz"/>
</dbReference>
<dbReference type="InterPro" id="IPR013762">
    <property type="entry name" value="Integrase-like_cat_sf"/>
</dbReference>
<dbReference type="InterPro" id="IPR010998">
    <property type="entry name" value="Integrase_recombinase_N"/>
</dbReference>
<dbReference type="InterPro" id="IPR050090">
    <property type="entry name" value="Tyrosine_recombinase_XerCD"/>
</dbReference>
<name>A0AAE4P1B6_9FLAO</name>
<dbReference type="Gene3D" id="1.10.443.10">
    <property type="entry name" value="Intergrase catalytic core"/>
    <property type="match status" value="1"/>
</dbReference>
<dbReference type="Gene3D" id="1.10.150.130">
    <property type="match status" value="1"/>
</dbReference>
<reference evidence="5" key="1">
    <citation type="submission" date="2023-02" db="EMBL/GenBank/DDBJ databases">
        <title>Elizabethkingia anophelis draft genomes.</title>
        <authorList>
            <person name="Nicholson A.C."/>
            <person name="Whitney A.M."/>
            <person name="Humrighouse B.W."/>
            <person name="Villarma A."/>
            <person name="Bell M."/>
            <person name="Mcquiston J."/>
        </authorList>
    </citation>
    <scope>NUCLEOTIDE SEQUENCE</scope>
    <source>
        <strain evidence="5">B4955</strain>
    </source>
</reference>
<dbReference type="PANTHER" id="PTHR30349">
    <property type="entry name" value="PHAGE INTEGRASE-RELATED"/>
    <property type="match status" value="1"/>
</dbReference>
<dbReference type="InterPro" id="IPR035386">
    <property type="entry name" value="Arm-DNA-bind_5"/>
</dbReference>
<proteinExistence type="inferred from homology"/>
<accession>A0AAE4P1B6</accession>
<organism evidence="5 6">
    <name type="scientific">Elizabethkingia anophelis</name>
    <dbReference type="NCBI Taxonomy" id="1117645"/>
    <lineage>
        <taxon>Bacteria</taxon>
        <taxon>Pseudomonadati</taxon>
        <taxon>Bacteroidota</taxon>
        <taxon>Flavobacteriia</taxon>
        <taxon>Flavobacteriales</taxon>
        <taxon>Weeksellaceae</taxon>
        <taxon>Elizabethkingia</taxon>
    </lineage>
</organism>
<comment type="similarity">
    <text evidence="1">Belongs to the 'phage' integrase family.</text>
</comment>
<gene>
    <name evidence="5" type="ORF">CMU51_08890</name>
</gene>
<dbReference type="PANTHER" id="PTHR30349:SF64">
    <property type="entry name" value="PROPHAGE INTEGRASE INTD-RELATED"/>
    <property type="match status" value="1"/>
</dbReference>
<dbReference type="GO" id="GO:0006310">
    <property type="term" value="P:DNA recombination"/>
    <property type="evidence" value="ECO:0007669"/>
    <property type="project" value="UniProtKB-KW"/>
</dbReference>
<dbReference type="Pfam" id="PF17293">
    <property type="entry name" value="Arm-DNA-bind_5"/>
    <property type="match status" value="1"/>
</dbReference>
<dbReference type="InterPro" id="IPR002104">
    <property type="entry name" value="Integrase_catalytic"/>
</dbReference>
<sequence>MIPMKLSILFLLRRSRINEKGLCPIECRITLDKERKPFSTGLFVNPKNWDTTQQKLKLPSEESNFINTELGLIKNKINQAFLFLQVKGEPFSASQVYDQFKGKKLLLEYRLVEYYDIYLERLKKLIGIEIKQQTWDKFYYIRNDVEAFVKYYYQKGDIKLKDLDFNFISEFEYYLKTINKHKQITINKSLQRLKKVVKQAVIQKYIVSNPFEGHKPKKVYPTIVFLNQSELDKLDTHIFVSDVLTKIRDCYLFCCYTGLAYHEMFELKKEDLITKPDGIIWIYKKREKTERSFSVPLVLPKALEILQKYKSDSDYLLPQISNQYFNRTLKEIASILGITKNLTHHTARKTFASTVLLNNNIPIEVVSKLLGHTKISTTQEYYAELMPERLSKELLQLSNKINRGSN</sequence>
<evidence type="ECO:0000256" key="1">
    <source>
        <dbReference type="ARBA" id="ARBA00008857"/>
    </source>
</evidence>
<protein>
    <submittedName>
        <fullName evidence="5">Integrase</fullName>
    </submittedName>
</protein>
<keyword evidence="2" id="KW-0238">DNA-binding</keyword>
<comment type="caution">
    <text evidence="5">The sequence shown here is derived from an EMBL/GenBank/DDBJ whole genome shotgun (WGS) entry which is preliminary data.</text>
</comment>
<dbReference type="SUPFAM" id="SSF56349">
    <property type="entry name" value="DNA breaking-rejoining enzymes"/>
    <property type="match status" value="1"/>
</dbReference>
<evidence type="ECO:0000313" key="6">
    <source>
        <dbReference type="Proteomes" id="UP001189000"/>
    </source>
</evidence>
<dbReference type="Pfam" id="PF13102">
    <property type="entry name" value="Phage_int_SAM_5"/>
    <property type="match status" value="1"/>
</dbReference>
<dbReference type="GO" id="GO:0003677">
    <property type="term" value="F:DNA binding"/>
    <property type="evidence" value="ECO:0007669"/>
    <property type="project" value="UniProtKB-KW"/>
</dbReference>
<evidence type="ECO:0000313" key="5">
    <source>
        <dbReference type="EMBL" id="MDV3664172.1"/>
    </source>
</evidence>
<dbReference type="Proteomes" id="UP001189000">
    <property type="component" value="Unassembled WGS sequence"/>
</dbReference>
<dbReference type="CDD" id="cd01185">
    <property type="entry name" value="INTN1_C_like"/>
    <property type="match status" value="1"/>
</dbReference>
<dbReference type="GO" id="GO:0015074">
    <property type="term" value="P:DNA integration"/>
    <property type="evidence" value="ECO:0007669"/>
    <property type="project" value="InterPro"/>
</dbReference>
<dbReference type="AlphaFoldDB" id="A0AAE4P1B6"/>
<evidence type="ECO:0000256" key="3">
    <source>
        <dbReference type="ARBA" id="ARBA00023172"/>
    </source>
</evidence>
<evidence type="ECO:0000259" key="4">
    <source>
        <dbReference type="PROSITE" id="PS51898"/>
    </source>
</evidence>
<dbReference type="InterPro" id="IPR025269">
    <property type="entry name" value="SAM-like_dom"/>
</dbReference>